<keyword evidence="3" id="KW-0560">Oxidoreductase</keyword>
<dbReference type="InterPro" id="IPR036683">
    <property type="entry name" value="CO_DH_flav_C_dom_sf"/>
</dbReference>
<dbReference type="InterPro" id="IPR036318">
    <property type="entry name" value="FAD-bd_PCMH-like_sf"/>
</dbReference>
<proteinExistence type="predicted"/>
<keyword evidence="2" id="KW-0274">FAD</keyword>
<dbReference type="OrthoDB" id="9793944at2"/>
<dbReference type="GO" id="GO:0016491">
    <property type="term" value="F:oxidoreductase activity"/>
    <property type="evidence" value="ECO:0007669"/>
    <property type="project" value="UniProtKB-KW"/>
</dbReference>
<dbReference type="InterPro" id="IPR016166">
    <property type="entry name" value="FAD-bd_PCMH"/>
</dbReference>
<evidence type="ECO:0000256" key="3">
    <source>
        <dbReference type="ARBA" id="ARBA00023002"/>
    </source>
</evidence>
<dbReference type="Gene3D" id="3.30.43.10">
    <property type="entry name" value="Uridine Diphospho-n-acetylenolpyruvylglucosamine Reductase, domain 2"/>
    <property type="match status" value="1"/>
</dbReference>
<keyword evidence="8" id="KW-1185">Reference proteome</keyword>
<dbReference type="InterPro" id="IPR005107">
    <property type="entry name" value="CO_DH_flav_C"/>
</dbReference>
<reference evidence="5 7" key="2">
    <citation type="submission" date="2018-12" db="EMBL/GenBank/DDBJ databases">
        <title>Streptomyces griseoviridis F1-27 complete genome.</title>
        <authorList>
            <person name="Mariita R.M."/>
            <person name="Sello J.K."/>
        </authorList>
    </citation>
    <scope>NUCLEOTIDE SEQUENCE [LARGE SCALE GENOMIC DNA]</scope>
    <source>
        <strain evidence="5 7">F1-27</strain>
    </source>
</reference>
<dbReference type="InterPro" id="IPR002346">
    <property type="entry name" value="Mopterin_DH_FAD-bd"/>
</dbReference>
<dbReference type="InterPro" id="IPR051312">
    <property type="entry name" value="Diverse_Substr_Oxidored"/>
</dbReference>
<protein>
    <submittedName>
        <fullName evidence="6">Carbon monoxide dehydrogenase</fullName>
    </submittedName>
    <submittedName>
        <fullName evidence="5">Xanthine dehydrogenase family protein subunit M</fullName>
    </submittedName>
</protein>
<dbReference type="KEGG" id="sgd:ELQ87_08320"/>
<keyword evidence="1" id="KW-0285">Flavoprotein</keyword>
<evidence type="ECO:0000259" key="4">
    <source>
        <dbReference type="PROSITE" id="PS51387"/>
    </source>
</evidence>
<evidence type="ECO:0000313" key="8">
    <source>
        <dbReference type="Proteomes" id="UP000501753"/>
    </source>
</evidence>
<organism evidence="5 7">
    <name type="scientific">Streptomyces griseoviridis</name>
    <dbReference type="NCBI Taxonomy" id="45398"/>
    <lineage>
        <taxon>Bacteria</taxon>
        <taxon>Bacillati</taxon>
        <taxon>Actinomycetota</taxon>
        <taxon>Actinomycetes</taxon>
        <taxon>Kitasatosporales</taxon>
        <taxon>Streptomycetaceae</taxon>
        <taxon>Streptomyces</taxon>
    </lineage>
</organism>
<sequence>MDFLRPASWEEALAAKAEHPAAVPIAGGTDVMVEINFDHRRPEYLLDLTRIGDLYEWQDAGDSVRLGASVPYTRIMERLRTELPGLALASHTVASPQIRNRGGVGGNLGTASPAGDAHPALLAAGAQVEAESVRGSRLIPIDDFYTGVKRNALAPDELIRAVHVTKAEGPQQYAKVGTRNAMVIAVCAFGLALHPRTRTVRTGIGSAAPTPVRARTAEEFLNAALDEGRFWDNGKVITPSVVKQFADLCAGACNPIDDVRGTASYRRHAVGVLARRTLTWTWESYRGSRRLTEGAA</sequence>
<dbReference type="InterPro" id="IPR016167">
    <property type="entry name" value="FAD-bd_PCMH_sub1"/>
</dbReference>
<evidence type="ECO:0000313" key="5">
    <source>
        <dbReference type="EMBL" id="AZS84289.1"/>
    </source>
</evidence>
<dbReference type="PANTHER" id="PTHR42659:SF2">
    <property type="entry name" value="XANTHINE DEHYDROGENASE SUBUNIT C-RELATED"/>
    <property type="match status" value="1"/>
</dbReference>
<dbReference type="Gene3D" id="3.30.390.50">
    <property type="entry name" value="CO dehydrogenase flavoprotein, C-terminal domain"/>
    <property type="match status" value="1"/>
</dbReference>
<dbReference type="EMBL" id="CP034687">
    <property type="protein sequence ID" value="AZS84289.1"/>
    <property type="molecule type" value="Genomic_DNA"/>
</dbReference>
<dbReference type="Pfam" id="PF00941">
    <property type="entry name" value="FAD_binding_5"/>
    <property type="match status" value="1"/>
</dbReference>
<gene>
    <name evidence="6" type="ORF">DDJ31_31015</name>
    <name evidence="5" type="ORF">ELQ87_08320</name>
</gene>
<accession>A0A3Q9KRC9</accession>
<evidence type="ECO:0000313" key="6">
    <source>
        <dbReference type="EMBL" id="QCN88853.1"/>
    </source>
</evidence>
<dbReference type="SMART" id="SM01092">
    <property type="entry name" value="CO_deh_flav_C"/>
    <property type="match status" value="1"/>
</dbReference>
<dbReference type="SUPFAM" id="SSF56176">
    <property type="entry name" value="FAD-binding/transporter-associated domain-like"/>
    <property type="match status" value="1"/>
</dbReference>
<dbReference type="SUPFAM" id="SSF55447">
    <property type="entry name" value="CO dehydrogenase flavoprotein C-terminal domain-like"/>
    <property type="match status" value="1"/>
</dbReference>
<dbReference type="PROSITE" id="PS51387">
    <property type="entry name" value="FAD_PCMH"/>
    <property type="match status" value="1"/>
</dbReference>
<dbReference type="Proteomes" id="UP000501753">
    <property type="component" value="Chromosome"/>
</dbReference>
<feature type="domain" description="FAD-binding PCMH-type" evidence="4">
    <location>
        <begin position="1"/>
        <end position="169"/>
    </location>
</feature>
<name>A0A3Q9KRC9_STRGD</name>
<dbReference type="Gene3D" id="3.30.465.10">
    <property type="match status" value="1"/>
</dbReference>
<evidence type="ECO:0000256" key="2">
    <source>
        <dbReference type="ARBA" id="ARBA00022827"/>
    </source>
</evidence>
<dbReference type="InterPro" id="IPR016169">
    <property type="entry name" value="FAD-bd_PCMH_sub2"/>
</dbReference>
<dbReference type="Proteomes" id="UP000271291">
    <property type="component" value="Chromosome"/>
</dbReference>
<dbReference type="GO" id="GO:0071949">
    <property type="term" value="F:FAD binding"/>
    <property type="evidence" value="ECO:0007669"/>
    <property type="project" value="InterPro"/>
</dbReference>
<reference evidence="6 8" key="1">
    <citation type="submission" date="2018-04" db="EMBL/GenBank/DDBJ databases">
        <title>Complete genome sequences of Streptomyces griseoviridis K61 and characterization of antagonistic properties of biological control agents.</title>
        <authorList>
            <person name="Mariita R.M."/>
            <person name="Sello J.K."/>
        </authorList>
    </citation>
    <scope>NUCLEOTIDE SEQUENCE [LARGE SCALE GENOMIC DNA]</scope>
    <source>
        <strain evidence="6 8">K61</strain>
    </source>
</reference>
<dbReference type="EMBL" id="CP029078">
    <property type="protein sequence ID" value="QCN88853.1"/>
    <property type="molecule type" value="Genomic_DNA"/>
</dbReference>
<evidence type="ECO:0000313" key="7">
    <source>
        <dbReference type="Proteomes" id="UP000271291"/>
    </source>
</evidence>
<dbReference type="PANTHER" id="PTHR42659">
    <property type="entry name" value="XANTHINE DEHYDROGENASE SUBUNIT C-RELATED"/>
    <property type="match status" value="1"/>
</dbReference>
<evidence type="ECO:0000256" key="1">
    <source>
        <dbReference type="ARBA" id="ARBA00022630"/>
    </source>
</evidence>
<dbReference type="RefSeq" id="WP_127177194.1">
    <property type="nucleotide sequence ID" value="NZ_CP029078.1"/>
</dbReference>
<dbReference type="AlphaFoldDB" id="A0A3Q9KRC9"/>
<dbReference type="Pfam" id="PF03450">
    <property type="entry name" value="CO_deh_flav_C"/>
    <property type="match status" value="1"/>
</dbReference>